<name>A0A0F9FK80_9ZZZZ</name>
<proteinExistence type="predicted"/>
<sequence>HHHRIHLATAADMRKFEIFQAQGGELLAPVDGLPSEEGTS</sequence>
<feature type="non-terminal residue" evidence="1">
    <location>
        <position position="1"/>
    </location>
</feature>
<gene>
    <name evidence="1" type="ORF">LCGC14_2295080</name>
</gene>
<accession>A0A0F9FK80</accession>
<evidence type="ECO:0000313" key="1">
    <source>
        <dbReference type="EMBL" id="KKL51477.1"/>
    </source>
</evidence>
<comment type="caution">
    <text evidence="1">The sequence shown here is derived from an EMBL/GenBank/DDBJ whole genome shotgun (WGS) entry which is preliminary data.</text>
</comment>
<protein>
    <submittedName>
        <fullName evidence="1">Uncharacterized protein</fullName>
    </submittedName>
</protein>
<dbReference type="EMBL" id="LAZR01032234">
    <property type="protein sequence ID" value="KKL51477.1"/>
    <property type="molecule type" value="Genomic_DNA"/>
</dbReference>
<organism evidence="1">
    <name type="scientific">marine sediment metagenome</name>
    <dbReference type="NCBI Taxonomy" id="412755"/>
    <lineage>
        <taxon>unclassified sequences</taxon>
        <taxon>metagenomes</taxon>
        <taxon>ecological metagenomes</taxon>
    </lineage>
</organism>
<reference evidence="1" key="1">
    <citation type="journal article" date="2015" name="Nature">
        <title>Complex archaea that bridge the gap between prokaryotes and eukaryotes.</title>
        <authorList>
            <person name="Spang A."/>
            <person name="Saw J.H."/>
            <person name="Jorgensen S.L."/>
            <person name="Zaremba-Niedzwiedzka K."/>
            <person name="Martijn J."/>
            <person name="Lind A.E."/>
            <person name="van Eijk R."/>
            <person name="Schleper C."/>
            <person name="Guy L."/>
            <person name="Ettema T.J."/>
        </authorList>
    </citation>
    <scope>NUCLEOTIDE SEQUENCE</scope>
</reference>
<dbReference type="AlphaFoldDB" id="A0A0F9FK80"/>